<sequence>MSLSIGIEIEGVAMNRVGSSAPFPTRTEVQLRLLSDALDDAGLESRVYLPSTTRGSGPDYSIWNVTMDVTVSEATSGSEAEDSKFRRRFGFELISPVFRGIENNAWMNQLRAGISSINRVVRWKANRSTGLHVHVGRDVGSLKYSLLEVKKIAMLYCRFEGAIDEFHPGHRSFGNDYIMSNRNNALLDGLSISQVYERIFRANSILEVCQVVNYCDDEYTYDGYNDSRFFKVNFTSLQKHDTIEFRQHEGTTDPEQMIKWARFIIKFVGFAMVAPLPVITAPGESFQHLHQLIGPREQ</sequence>
<evidence type="ECO:0008006" key="3">
    <source>
        <dbReference type="Google" id="ProtNLM"/>
    </source>
</evidence>
<comment type="caution">
    <text evidence="1">The sequence shown here is derived from an EMBL/GenBank/DDBJ whole genome shotgun (WGS) entry which is preliminary data.</text>
</comment>
<dbReference type="PANTHER" id="PTHR36847">
    <property type="entry name" value="AMIDOLIGASE ENZYME"/>
    <property type="match status" value="1"/>
</dbReference>
<dbReference type="AlphaFoldDB" id="A0A9W8V1A4"/>
<dbReference type="Pfam" id="PF12224">
    <property type="entry name" value="Amidoligase_2"/>
    <property type="match status" value="1"/>
</dbReference>
<name>A0A9W8V1A4_9HYPO</name>
<accession>A0A9W8V1A4</accession>
<reference evidence="1" key="1">
    <citation type="submission" date="2022-09" db="EMBL/GenBank/DDBJ databases">
        <title>Fusarium specimens isolated from Avocado Roots.</title>
        <authorList>
            <person name="Stajich J."/>
            <person name="Roper C."/>
            <person name="Heimlech-Rivalta G."/>
        </authorList>
    </citation>
    <scope>NUCLEOTIDE SEQUENCE</scope>
    <source>
        <strain evidence="1">A02</strain>
    </source>
</reference>
<proteinExistence type="predicted"/>
<keyword evidence="2" id="KW-1185">Reference proteome</keyword>
<gene>
    <name evidence="1" type="ORF">NW755_005577</name>
</gene>
<dbReference type="PANTHER" id="PTHR36847:SF1">
    <property type="entry name" value="AMIDOLIGASE ENZYME"/>
    <property type="match status" value="1"/>
</dbReference>
<dbReference type="Proteomes" id="UP001152087">
    <property type="component" value="Unassembled WGS sequence"/>
</dbReference>
<dbReference type="InterPro" id="IPR022025">
    <property type="entry name" value="Amidoligase_2"/>
</dbReference>
<organism evidence="1 2">
    <name type="scientific">Fusarium falciforme</name>
    <dbReference type="NCBI Taxonomy" id="195108"/>
    <lineage>
        <taxon>Eukaryota</taxon>
        <taxon>Fungi</taxon>
        <taxon>Dikarya</taxon>
        <taxon>Ascomycota</taxon>
        <taxon>Pezizomycotina</taxon>
        <taxon>Sordariomycetes</taxon>
        <taxon>Hypocreomycetidae</taxon>
        <taxon>Hypocreales</taxon>
        <taxon>Nectriaceae</taxon>
        <taxon>Fusarium</taxon>
        <taxon>Fusarium solani species complex</taxon>
    </lineage>
</organism>
<dbReference type="EMBL" id="JAOQAV010000011">
    <property type="protein sequence ID" value="KAJ4190435.1"/>
    <property type="molecule type" value="Genomic_DNA"/>
</dbReference>
<evidence type="ECO:0000313" key="2">
    <source>
        <dbReference type="Proteomes" id="UP001152087"/>
    </source>
</evidence>
<protein>
    <recommendedName>
        <fullName evidence="3">Amidoligase enzyme</fullName>
    </recommendedName>
</protein>
<evidence type="ECO:0000313" key="1">
    <source>
        <dbReference type="EMBL" id="KAJ4190435.1"/>
    </source>
</evidence>